<protein>
    <submittedName>
        <fullName evidence="2">Uncharacterized protein</fullName>
    </submittedName>
</protein>
<keyword evidence="1" id="KW-0472">Membrane</keyword>
<reference evidence="2 3" key="1">
    <citation type="submission" date="2014-04" db="EMBL/GenBank/DDBJ databases">
        <authorList>
            <consortium name="DOE Joint Genome Institute"/>
            <person name="Kuo A."/>
            <person name="Gay G."/>
            <person name="Dore J."/>
            <person name="Kohler A."/>
            <person name="Nagy L.G."/>
            <person name="Floudas D."/>
            <person name="Copeland A."/>
            <person name="Barry K.W."/>
            <person name="Cichocki N."/>
            <person name="Veneault-Fourrey C."/>
            <person name="LaButti K."/>
            <person name="Lindquist E.A."/>
            <person name="Lipzen A."/>
            <person name="Lundell T."/>
            <person name="Morin E."/>
            <person name="Murat C."/>
            <person name="Sun H."/>
            <person name="Tunlid A."/>
            <person name="Henrissat B."/>
            <person name="Grigoriev I.V."/>
            <person name="Hibbett D.S."/>
            <person name="Martin F."/>
            <person name="Nordberg H.P."/>
            <person name="Cantor M.N."/>
            <person name="Hua S.X."/>
        </authorList>
    </citation>
    <scope>NUCLEOTIDE SEQUENCE [LARGE SCALE GENOMIC DNA]</scope>
    <source>
        <strain evidence="3">h7</strain>
    </source>
</reference>
<organism evidence="2 3">
    <name type="scientific">Hebeloma cylindrosporum</name>
    <dbReference type="NCBI Taxonomy" id="76867"/>
    <lineage>
        <taxon>Eukaryota</taxon>
        <taxon>Fungi</taxon>
        <taxon>Dikarya</taxon>
        <taxon>Basidiomycota</taxon>
        <taxon>Agaricomycotina</taxon>
        <taxon>Agaricomycetes</taxon>
        <taxon>Agaricomycetidae</taxon>
        <taxon>Agaricales</taxon>
        <taxon>Agaricineae</taxon>
        <taxon>Hymenogastraceae</taxon>
        <taxon>Hebeloma</taxon>
    </lineage>
</organism>
<keyword evidence="1" id="KW-0812">Transmembrane</keyword>
<sequence length="152" mass="17757">MRIRSPRCRYLLKGMFSQLREVFSRFLVPLVIDYLFVVMYSLSKPTLVCVLGIGEEPLFLFFREAFMVRARSTVPLEISQLHCRPWKGYISSFLILGGYTCEWFAFCCPFCRYSGWLIQSHGSFLRCRQPLCVCGVVRFVRRRRSDPSVVTG</sequence>
<evidence type="ECO:0000256" key="1">
    <source>
        <dbReference type="SAM" id="Phobius"/>
    </source>
</evidence>
<dbReference type="AlphaFoldDB" id="A0A0C2YD10"/>
<feature type="transmembrane region" description="Helical" evidence="1">
    <location>
        <begin position="22"/>
        <end position="42"/>
    </location>
</feature>
<name>A0A0C2YD10_HEBCY</name>
<dbReference type="HOGENOM" id="CLU_1722598_0_0_1"/>
<evidence type="ECO:0000313" key="3">
    <source>
        <dbReference type="Proteomes" id="UP000053424"/>
    </source>
</evidence>
<keyword evidence="1" id="KW-1133">Transmembrane helix</keyword>
<dbReference type="EMBL" id="KN831788">
    <property type="protein sequence ID" value="KIM38922.1"/>
    <property type="molecule type" value="Genomic_DNA"/>
</dbReference>
<gene>
    <name evidence="2" type="ORF">M413DRAFT_239265</name>
</gene>
<accession>A0A0C2YD10</accession>
<evidence type="ECO:0000313" key="2">
    <source>
        <dbReference type="EMBL" id="KIM38922.1"/>
    </source>
</evidence>
<reference evidence="3" key="2">
    <citation type="submission" date="2015-01" db="EMBL/GenBank/DDBJ databases">
        <title>Evolutionary Origins and Diversification of the Mycorrhizal Mutualists.</title>
        <authorList>
            <consortium name="DOE Joint Genome Institute"/>
            <consortium name="Mycorrhizal Genomics Consortium"/>
            <person name="Kohler A."/>
            <person name="Kuo A."/>
            <person name="Nagy L.G."/>
            <person name="Floudas D."/>
            <person name="Copeland A."/>
            <person name="Barry K.W."/>
            <person name="Cichocki N."/>
            <person name="Veneault-Fourrey C."/>
            <person name="LaButti K."/>
            <person name="Lindquist E.A."/>
            <person name="Lipzen A."/>
            <person name="Lundell T."/>
            <person name="Morin E."/>
            <person name="Murat C."/>
            <person name="Riley R."/>
            <person name="Ohm R."/>
            <person name="Sun H."/>
            <person name="Tunlid A."/>
            <person name="Henrissat B."/>
            <person name="Grigoriev I.V."/>
            <person name="Hibbett D.S."/>
            <person name="Martin F."/>
        </authorList>
    </citation>
    <scope>NUCLEOTIDE SEQUENCE [LARGE SCALE GENOMIC DNA]</scope>
    <source>
        <strain evidence="3">h7</strain>
    </source>
</reference>
<keyword evidence="3" id="KW-1185">Reference proteome</keyword>
<proteinExistence type="predicted"/>
<dbReference type="Proteomes" id="UP000053424">
    <property type="component" value="Unassembled WGS sequence"/>
</dbReference>